<gene>
    <name evidence="5" type="ORF">B6A14_03185</name>
</gene>
<accession>A0A210RYX6</accession>
<dbReference type="SUPFAM" id="SSF53901">
    <property type="entry name" value="Thiolase-like"/>
    <property type="match status" value="1"/>
</dbReference>
<dbReference type="Gene3D" id="3.40.47.10">
    <property type="match status" value="1"/>
</dbReference>
<dbReference type="GO" id="GO:0044550">
    <property type="term" value="P:secondary metabolite biosynthetic process"/>
    <property type="evidence" value="ECO:0007669"/>
    <property type="project" value="TreeGrafter"/>
</dbReference>
<dbReference type="InterPro" id="IPR013751">
    <property type="entry name" value="ACP_syn_III_N"/>
</dbReference>
<dbReference type="AlphaFoldDB" id="A0A210RYX6"/>
<protein>
    <submittedName>
        <fullName evidence="5">3-oxoacyl-ACP synthase</fullName>
    </submittedName>
</protein>
<keyword evidence="2" id="KW-0012">Acyltransferase</keyword>
<dbReference type="EMBL" id="NAIA01000002">
    <property type="protein sequence ID" value="OWF66215.1"/>
    <property type="molecule type" value="Genomic_DNA"/>
</dbReference>
<dbReference type="InterPro" id="IPR013747">
    <property type="entry name" value="ACP_syn_III_C"/>
</dbReference>
<proteinExistence type="predicted"/>
<dbReference type="GO" id="GO:0004315">
    <property type="term" value="F:3-oxoacyl-[acyl-carrier-protein] synthase activity"/>
    <property type="evidence" value="ECO:0007669"/>
    <property type="project" value="InterPro"/>
</dbReference>
<organism evidence="5 6">
    <name type="scientific">Polynucleobacter hirudinilacicola</name>
    <dbReference type="NCBI Taxonomy" id="1743166"/>
    <lineage>
        <taxon>Bacteria</taxon>
        <taxon>Pseudomonadati</taxon>
        <taxon>Pseudomonadota</taxon>
        <taxon>Betaproteobacteria</taxon>
        <taxon>Burkholderiales</taxon>
        <taxon>Burkholderiaceae</taxon>
        <taxon>Polynucleobacter</taxon>
    </lineage>
</organism>
<evidence type="ECO:0000256" key="1">
    <source>
        <dbReference type="ARBA" id="ARBA00022679"/>
    </source>
</evidence>
<dbReference type="Pfam" id="PF08545">
    <property type="entry name" value="ACP_syn_III"/>
    <property type="match status" value="1"/>
</dbReference>
<evidence type="ECO:0000256" key="2">
    <source>
        <dbReference type="ARBA" id="ARBA00023315"/>
    </source>
</evidence>
<evidence type="ECO:0000313" key="6">
    <source>
        <dbReference type="Proteomes" id="UP000196880"/>
    </source>
</evidence>
<name>A0A210RYX6_9BURK</name>
<dbReference type="RefSeq" id="WP_087909014.1">
    <property type="nucleotide sequence ID" value="NZ_NAIA01000002.1"/>
</dbReference>
<dbReference type="GO" id="GO:0006633">
    <property type="term" value="P:fatty acid biosynthetic process"/>
    <property type="evidence" value="ECO:0007669"/>
    <property type="project" value="InterPro"/>
</dbReference>
<feature type="domain" description="Beta-ketoacyl-[acyl-carrier-protein] synthase III C-terminal" evidence="3">
    <location>
        <begin position="246"/>
        <end position="335"/>
    </location>
</feature>
<dbReference type="PANTHER" id="PTHR34069:SF2">
    <property type="entry name" value="BETA-KETOACYL-[ACYL-CARRIER-PROTEIN] SYNTHASE III"/>
    <property type="match status" value="1"/>
</dbReference>
<dbReference type="PANTHER" id="PTHR34069">
    <property type="entry name" value="3-OXOACYL-[ACYL-CARRIER-PROTEIN] SYNTHASE 3"/>
    <property type="match status" value="1"/>
</dbReference>
<dbReference type="OrthoDB" id="9815506at2"/>
<reference evidence="5 6" key="1">
    <citation type="submission" date="2017-03" db="EMBL/GenBank/DDBJ databases">
        <title>New species Polynucleobacter sp. MWH-EgelM1-30-B4.</title>
        <authorList>
            <person name="Hahn M.W."/>
        </authorList>
    </citation>
    <scope>NUCLEOTIDE SEQUENCE [LARGE SCALE GENOMIC DNA]</scope>
    <source>
        <strain evidence="5 6">MWH-EgelM1-30-B4</strain>
    </source>
</reference>
<dbReference type="InterPro" id="IPR016039">
    <property type="entry name" value="Thiolase-like"/>
</dbReference>
<evidence type="ECO:0000259" key="4">
    <source>
        <dbReference type="Pfam" id="PF08545"/>
    </source>
</evidence>
<keyword evidence="1" id="KW-0808">Transferase</keyword>
<dbReference type="Proteomes" id="UP000196880">
    <property type="component" value="Unassembled WGS sequence"/>
</dbReference>
<dbReference type="CDD" id="cd00830">
    <property type="entry name" value="KAS_III"/>
    <property type="match status" value="1"/>
</dbReference>
<evidence type="ECO:0000259" key="3">
    <source>
        <dbReference type="Pfam" id="PF08541"/>
    </source>
</evidence>
<keyword evidence="6" id="KW-1185">Reference proteome</keyword>
<dbReference type="NCBIfam" id="NF006829">
    <property type="entry name" value="PRK09352.1"/>
    <property type="match status" value="1"/>
</dbReference>
<evidence type="ECO:0000313" key="5">
    <source>
        <dbReference type="EMBL" id="OWF66215.1"/>
    </source>
</evidence>
<sequence>MTILNNQLGQGVCVAGVGHHLPDRFEDNEELCEKLKVDPSWILEKTGIKRRYLAGPEDTATGFATLAAEKALKAAAMIPDQIDLIIVCTFSGDYVFPPVSAKVQSNLAAKNAQIFDVQANCCGFVTGLTVASDRMKVDSEVRNALVIGVEMNSRYIDRSDVNTSIYMSDGASAVVLTKAPKSEGILASYFFTDSSNYEAVRMRGGGSSFRLQKRPFDPAVDFMEMNGIATWKQAITHLPKVIRKVCEKSQISLTDVDFLIFHQANLNMIEYVVRKLGFDMSKTYTNVQEIGNTGSASVGIALSECVSKSLIKDGQIVVMAAVGAGFNFGASIWRWHTPKIGVENV</sequence>
<dbReference type="Pfam" id="PF08541">
    <property type="entry name" value="ACP_syn_III_C"/>
    <property type="match status" value="1"/>
</dbReference>
<comment type="caution">
    <text evidence="5">The sequence shown here is derived from an EMBL/GenBank/DDBJ whole genome shotgun (WGS) entry which is preliminary data.</text>
</comment>
<feature type="domain" description="Beta-ketoacyl-[acyl-carrier-protein] synthase III N-terminal" evidence="4">
    <location>
        <begin position="115"/>
        <end position="193"/>
    </location>
</feature>